<dbReference type="SUPFAM" id="SSF54631">
    <property type="entry name" value="CBS-domain pair"/>
    <property type="match status" value="1"/>
</dbReference>
<feature type="compositionally biased region" description="Polar residues" evidence="14">
    <location>
        <begin position="930"/>
        <end position="952"/>
    </location>
</feature>
<comment type="function">
    <text evidence="13">Metal transporter.</text>
</comment>
<evidence type="ECO:0000256" key="7">
    <source>
        <dbReference type="ARBA" id="ARBA00022989"/>
    </source>
</evidence>
<dbReference type="InterPro" id="IPR002550">
    <property type="entry name" value="CNNM"/>
</dbReference>
<evidence type="ECO:0000256" key="9">
    <source>
        <dbReference type="ARBA" id="ARBA00023122"/>
    </source>
</evidence>
<feature type="compositionally biased region" description="Basic and acidic residues" evidence="14">
    <location>
        <begin position="1113"/>
        <end position="1124"/>
    </location>
</feature>
<feature type="compositionally biased region" description="Polar residues" evidence="14">
    <location>
        <begin position="1203"/>
        <end position="1233"/>
    </location>
</feature>
<evidence type="ECO:0000256" key="10">
    <source>
        <dbReference type="ARBA" id="ARBA00023136"/>
    </source>
</evidence>
<feature type="transmembrane region" description="Helical" evidence="13">
    <location>
        <begin position="247"/>
        <end position="272"/>
    </location>
</feature>
<evidence type="ECO:0000256" key="8">
    <source>
        <dbReference type="ARBA" id="ARBA00023065"/>
    </source>
</evidence>
<feature type="compositionally biased region" description="Polar residues" evidence="14">
    <location>
        <begin position="1125"/>
        <end position="1147"/>
    </location>
</feature>
<evidence type="ECO:0000256" key="3">
    <source>
        <dbReference type="ARBA" id="ARBA00022448"/>
    </source>
</evidence>
<dbReference type="PANTHER" id="PTHR12064:SF26">
    <property type="entry name" value="METAL TRANSPORTER CNNM4"/>
    <property type="match status" value="1"/>
</dbReference>
<keyword evidence="3" id="KW-0813">Transport</keyword>
<feature type="chain" id="PRO_5046175512" description="Metal transporter" evidence="15">
    <location>
        <begin position="17"/>
        <end position="1243"/>
    </location>
</feature>
<feature type="compositionally biased region" description="Basic and acidic residues" evidence="14">
    <location>
        <begin position="723"/>
        <end position="734"/>
    </location>
</feature>
<evidence type="ECO:0000256" key="11">
    <source>
        <dbReference type="PROSITE-ProRule" id="PRU00703"/>
    </source>
</evidence>
<keyword evidence="18" id="KW-1185">Reference proteome</keyword>
<dbReference type="Proteomes" id="UP001652642">
    <property type="component" value="Chromosome 9"/>
</dbReference>
<feature type="transmembrane region" description="Helical" evidence="13">
    <location>
        <begin position="284"/>
        <end position="301"/>
    </location>
</feature>
<evidence type="ECO:0000256" key="1">
    <source>
        <dbReference type="ARBA" id="ARBA00004651"/>
    </source>
</evidence>
<keyword evidence="8" id="KW-0406">Ion transport</keyword>
<evidence type="ECO:0000259" key="17">
    <source>
        <dbReference type="PROSITE" id="PS51846"/>
    </source>
</evidence>
<evidence type="ECO:0000256" key="13">
    <source>
        <dbReference type="RuleBase" id="RU369091"/>
    </source>
</evidence>
<evidence type="ECO:0000256" key="6">
    <source>
        <dbReference type="ARBA" id="ARBA00022737"/>
    </source>
</evidence>
<feature type="compositionally biased region" description="Basic and acidic residues" evidence="14">
    <location>
        <begin position="1035"/>
        <end position="1046"/>
    </location>
</feature>
<dbReference type="Pfam" id="PF00571">
    <property type="entry name" value="CBS"/>
    <property type="match status" value="1"/>
</dbReference>
<dbReference type="Pfam" id="PF25511">
    <property type="entry name" value="Ig_CNNM4_N"/>
    <property type="match status" value="1"/>
</dbReference>
<dbReference type="GeneID" id="110090949"/>
<keyword evidence="5 12" id="KW-0812">Transmembrane</keyword>
<feature type="transmembrane region" description="Helical" evidence="13">
    <location>
        <begin position="166"/>
        <end position="189"/>
    </location>
</feature>
<keyword evidence="9 11" id="KW-0129">CBS domain</keyword>
<keyword evidence="10 12" id="KW-0472">Membrane</keyword>
<feature type="compositionally biased region" description="Polar residues" evidence="14">
    <location>
        <begin position="969"/>
        <end position="991"/>
    </location>
</feature>
<feature type="compositionally biased region" description="Polar residues" evidence="14">
    <location>
        <begin position="853"/>
        <end position="874"/>
    </location>
</feature>
<feature type="compositionally biased region" description="Polar residues" evidence="14">
    <location>
        <begin position="735"/>
        <end position="757"/>
    </location>
</feature>
<keyword evidence="15" id="KW-0732">Signal</keyword>
<evidence type="ECO:0000313" key="19">
    <source>
        <dbReference type="RefSeq" id="XP_072836113.1"/>
    </source>
</evidence>
<evidence type="ECO:0000259" key="16">
    <source>
        <dbReference type="PROSITE" id="PS51371"/>
    </source>
</evidence>
<sequence>MKIFLFLLTFPLLASASSNNTVIIGMKLENSTKPGAANLENDIVQVVEGSRIHLRIYGRGINEFIWQSVYFGEMLASETTAGVPHKDACWEKTSDLRVLPYALKVRGRTAVLPVIVQSLRKEIHHKDYVLCVADNPEQPQHEHRDHDLFLRVVKEEKLGLPLELRIILLMVCLGLSGIFSGLSVGLMSLNPQELRILQNAGTDKEKRYASRILPLREKGNYLLCSLLIANVLVNNCFSILFDFLVGANVVAIGISTFAIVLLGGIIPQALCCRHGLAMSAKTTFIIRLVMWLTYPVSYPLSKILDRIFGKEIGTAYTREKLLDMLRVTQPSTGLGNEELNIIKGALELSTKTVEDVMTPLLDCFLINTEATLDFDTMTDILKSGYTRIPVYRGKNRTNIVDMLFVKDLAFVDPDDCTPLRTITKFHKHPVHYISNTTSLGAALEEFKKGKSHLAVVQKMAEDERPCEALGVVTLEDVIEEIINSEIIDESDIYTDNRTKRRVSSRREWDFSVFKGNYGAKISPQLLLAAHRFLSAEVSPFSPDLLSEKYLQRLLHQRDVVCELRFNEDQKDSPHHYLYENSKEADYFILILKGKVEVEAEAYNDKMKFENGPFSYYGAMALGSPFSADVNSAVHSGNGVSHHYIMPAHSSSSSTTTQQVLPSAGPRYVADYTLRALSDLLYIKITQTQYQECLMASLAESDTDAKKSQEPKTACSTEEPDLPSAEKKVMPRQETEGSNTAAASKNSQQLKTVSSTKGSDLPSAEKKVMPSQETEGSNTAAASTKSQRLKTVSSTKGSDLPSAEKKVMPRQETEGSNTAAASTKSQRLKTVSSTKGSDLPSAEKKVRPREETEGSNTAAASTKSQRLKTVSSTKGSDLPSAEKKVRPREETEGSNTAAASTKSQRLKTASNTKGSDLPSAEKKVMPRQETEGSNTAAASTKSQRLKTASNTKGSDLPSAEKKVMPRQETEGSNTAAASTKSQRLKTASNTKGSDLPSAEKKVMPREETEGSNTAAASTKSQRLKTVSSTKGSDLPSAEKKVRPREETEGSNTAAASTKSQRLKTVSSTKGSDLPSAEKKVMPSQETEGSNTAAASTKSQRLKTVSSTKGSDLPSAEKKVMPRQETEGSNTAAASTKSQRLKTVSSTKGSDLPSAEKKVRPREETEGSNTAAASTKSQRLKTVSSTKGSDLPSAEKKVMPRQETEGSNTAAASTKSQRLKTASSSEETDLLSSNCKETDLPRVDI</sequence>
<feature type="compositionally biased region" description="Polar residues" evidence="14">
    <location>
        <begin position="1048"/>
        <end position="1069"/>
    </location>
</feature>
<evidence type="ECO:0000256" key="4">
    <source>
        <dbReference type="ARBA" id="ARBA00022475"/>
    </source>
</evidence>
<feature type="compositionally biased region" description="Basic and acidic residues" evidence="14">
    <location>
        <begin position="801"/>
        <end position="812"/>
    </location>
</feature>
<feature type="transmembrane region" description="Helical" evidence="13">
    <location>
        <begin position="221"/>
        <end position="241"/>
    </location>
</feature>
<feature type="compositionally biased region" description="Polar residues" evidence="14">
    <location>
        <begin position="892"/>
        <end position="913"/>
    </location>
</feature>
<keyword evidence="6" id="KW-0677">Repeat</keyword>
<dbReference type="Pfam" id="PF01595">
    <property type="entry name" value="CNNM"/>
    <property type="match status" value="1"/>
</dbReference>
<feature type="compositionally biased region" description="Basic and acidic residues" evidence="14">
    <location>
        <begin position="1234"/>
        <end position="1243"/>
    </location>
</feature>
<feature type="compositionally biased region" description="Polar residues" evidence="14">
    <location>
        <begin position="1082"/>
        <end position="1108"/>
    </location>
</feature>
<dbReference type="PANTHER" id="PTHR12064">
    <property type="entry name" value="METAL TRANSPORTER CNNM"/>
    <property type="match status" value="1"/>
</dbReference>
<feature type="compositionally biased region" description="Polar residues" evidence="14">
    <location>
        <begin position="770"/>
        <end position="796"/>
    </location>
</feature>
<feature type="compositionally biased region" description="Basic and acidic residues" evidence="14">
    <location>
        <begin position="1152"/>
        <end position="1163"/>
    </location>
</feature>
<evidence type="ECO:0000256" key="12">
    <source>
        <dbReference type="PROSITE-ProRule" id="PRU01193"/>
    </source>
</evidence>
<accession>A0ABM5ESH8</accession>
<evidence type="ECO:0000256" key="15">
    <source>
        <dbReference type="SAM" id="SignalP"/>
    </source>
</evidence>
<comment type="similarity">
    <text evidence="2 13">Belongs to the ACDP family.</text>
</comment>
<feature type="domain" description="CNNM transmembrane" evidence="17">
    <location>
        <begin position="158"/>
        <end position="338"/>
    </location>
</feature>
<feature type="compositionally biased region" description="Basic and acidic residues" evidence="14">
    <location>
        <begin position="1191"/>
        <end position="1202"/>
    </location>
</feature>
<dbReference type="InterPro" id="IPR045095">
    <property type="entry name" value="ACDP"/>
</dbReference>
<keyword evidence="4" id="KW-1003">Cell membrane</keyword>
<organism evidence="18 19">
    <name type="scientific">Pogona vitticeps</name>
    <name type="common">central bearded dragon</name>
    <dbReference type="NCBI Taxonomy" id="103695"/>
    <lineage>
        <taxon>Eukaryota</taxon>
        <taxon>Metazoa</taxon>
        <taxon>Chordata</taxon>
        <taxon>Craniata</taxon>
        <taxon>Vertebrata</taxon>
        <taxon>Euteleostomi</taxon>
        <taxon>Lepidosauria</taxon>
        <taxon>Squamata</taxon>
        <taxon>Bifurcata</taxon>
        <taxon>Unidentata</taxon>
        <taxon>Episquamata</taxon>
        <taxon>Toxicofera</taxon>
        <taxon>Iguania</taxon>
        <taxon>Acrodonta</taxon>
        <taxon>Agamidae</taxon>
        <taxon>Amphibolurinae</taxon>
        <taxon>Pogona</taxon>
    </lineage>
</organism>
<feature type="compositionally biased region" description="Basic and acidic residues" evidence="14">
    <location>
        <begin position="879"/>
        <end position="890"/>
    </location>
</feature>
<dbReference type="RefSeq" id="XP_072836113.1">
    <property type="nucleotide sequence ID" value="XM_072980012.1"/>
</dbReference>
<dbReference type="InterPro" id="IPR000644">
    <property type="entry name" value="CBS_dom"/>
</dbReference>
<comment type="subcellular location">
    <subcellularLocation>
        <location evidence="1 13">Cell membrane</location>
        <topology evidence="1 13">Multi-pass membrane protein</topology>
    </subcellularLocation>
</comment>
<dbReference type="InterPro" id="IPR057492">
    <property type="entry name" value="Ig_CNNM1/2/4_N"/>
</dbReference>
<dbReference type="PROSITE" id="PS51371">
    <property type="entry name" value="CBS"/>
    <property type="match status" value="1"/>
</dbReference>
<protein>
    <recommendedName>
        <fullName evidence="13">Metal transporter</fullName>
    </recommendedName>
</protein>
<evidence type="ECO:0000256" key="2">
    <source>
        <dbReference type="ARBA" id="ARBA00010484"/>
    </source>
</evidence>
<dbReference type="Pfam" id="PF25562">
    <property type="entry name" value="CNBH_CNNM2_C"/>
    <property type="match status" value="1"/>
</dbReference>
<feature type="compositionally biased region" description="Basic and acidic residues" evidence="14">
    <location>
        <begin position="918"/>
        <end position="929"/>
    </location>
</feature>
<name>A0ABM5ESH8_9SAUR</name>
<feature type="compositionally biased region" description="Basic and acidic residues" evidence="14">
    <location>
        <begin position="996"/>
        <end position="1007"/>
    </location>
</feature>
<evidence type="ECO:0000256" key="5">
    <source>
        <dbReference type="ARBA" id="ARBA00022692"/>
    </source>
</evidence>
<dbReference type="CDD" id="cd04590">
    <property type="entry name" value="CBS_pair_CorC_HlyC_assoc"/>
    <property type="match status" value="1"/>
</dbReference>
<feature type="domain" description="CBS" evidence="16">
    <location>
        <begin position="422"/>
        <end position="489"/>
    </location>
</feature>
<gene>
    <name evidence="19" type="primary">LOC110090949</name>
</gene>
<evidence type="ECO:0000313" key="18">
    <source>
        <dbReference type="Proteomes" id="UP001652642"/>
    </source>
</evidence>
<reference evidence="19" key="1">
    <citation type="submission" date="2025-08" db="UniProtKB">
        <authorList>
            <consortium name="RefSeq"/>
        </authorList>
    </citation>
    <scope>IDENTIFICATION</scope>
</reference>
<proteinExistence type="inferred from homology"/>
<feature type="compositionally biased region" description="Polar residues" evidence="14">
    <location>
        <begin position="813"/>
        <end position="835"/>
    </location>
</feature>
<feature type="compositionally biased region" description="Polar residues" evidence="14">
    <location>
        <begin position="1009"/>
        <end position="1030"/>
    </location>
</feature>
<feature type="compositionally biased region" description="Polar residues" evidence="14">
    <location>
        <begin position="1165"/>
        <end position="1186"/>
    </location>
</feature>
<dbReference type="InterPro" id="IPR046342">
    <property type="entry name" value="CBS_dom_sf"/>
</dbReference>
<feature type="signal peptide" evidence="15">
    <location>
        <begin position="1"/>
        <end position="16"/>
    </location>
</feature>
<keyword evidence="7 12" id="KW-1133">Transmembrane helix</keyword>
<dbReference type="InterPro" id="IPR044751">
    <property type="entry name" value="Ion_transp-like_CBS"/>
</dbReference>
<feature type="region of interest" description="Disordered" evidence="14">
    <location>
        <begin position="701"/>
        <end position="1243"/>
    </location>
</feature>
<feature type="compositionally biased region" description="Basic and acidic residues" evidence="14">
    <location>
        <begin position="840"/>
        <end position="851"/>
    </location>
</feature>
<evidence type="ECO:0000256" key="14">
    <source>
        <dbReference type="SAM" id="MobiDB-lite"/>
    </source>
</evidence>
<dbReference type="Gene3D" id="3.10.580.10">
    <property type="entry name" value="CBS-domain"/>
    <property type="match status" value="1"/>
</dbReference>
<dbReference type="PROSITE" id="PS51846">
    <property type="entry name" value="CNNM"/>
    <property type="match status" value="1"/>
</dbReference>
<feature type="compositionally biased region" description="Basic and acidic residues" evidence="14">
    <location>
        <begin position="957"/>
        <end position="968"/>
    </location>
</feature>